<dbReference type="PANTHER" id="PTHR11220:SF1">
    <property type="entry name" value="HEME-BINDING PROTEIN 2"/>
    <property type="match status" value="1"/>
</dbReference>
<dbReference type="PANTHER" id="PTHR11220">
    <property type="entry name" value="HEME-BINDING PROTEIN-RELATED"/>
    <property type="match status" value="1"/>
</dbReference>
<organism evidence="2 3">
    <name type="scientific">Caerostris darwini</name>
    <dbReference type="NCBI Taxonomy" id="1538125"/>
    <lineage>
        <taxon>Eukaryota</taxon>
        <taxon>Metazoa</taxon>
        <taxon>Ecdysozoa</taxon>
        <taxon>Arthropoda</taxon>
        <taxon>Chelicerata</taxon>
        <taxon>Arachnida</taxon>
        <taxon>Araneae</taxon>
        <taxon>Araneomorphae</taxon>
        <taxon>Entelegynae</taxon>
        <taxon>Araneoidea</taxon>
        <taxon>Araneidae</taxon>
        <taxon>Caerostris</taxon>
    </lineage>
</organism>
<proteinExistence type="inferred from homology"/>
<reference evidence="2 3" key="1">
    <citation type="submission" date="2021-06" db="EMBL/GenBank/DDBJ databases">
        <title>Caerostris darwini draft genome.</title>
        <authorList>
            <person name="Kono N."/>
            <person name="Arakawa K."/>
        </authorList>
    </citation>
    <scope>NUCLEOTIDE SEQUENCE [LARGE SCALE GENOMIC DNA]</scope>
</reference>
<evidence type="ECO:0000313" key="3">
    <source>
        <dbReference type="Proteomes" id="UP001054837"/>
    </source>
</evidence>
<dbReference type="Gene3D" id="3.20.80.10">
    <property type="entry name" value="Regulatory factor, effector binding domain"/>
    <property type="match status" value="1"/>
</dbReference>
<accession>A0AAV4TS52</accession>
<gene>
    <name evidence="2" type="primary">AVEN_275750_1</name>
    <name evidence="2" type="ORF">CDAR_533001</name>
</gene>
<dbReference type="InterPro" id="IPR006917">
    <property type="entry name" value="SOUL_heme-bd"/>
</dbReference>
<evidence type="ECO:0000313" key="2">
    <source>
        <dbReference type="EMBL" id="GIY48644.1"/>
    </source>
</evidence>
<evidence type="ECO:0000256" key="1">
    <source>
        <dbReference type="ARBA" id="ARBA00009817"/>
    </source>
</evidence>
<protein>
    <submittedName>
        <fullName evidence="2">Uncharacterized protein</fullName>
    </submittedName>
</protein>
<dbReference type="Proteomes" id="UP001054837">
    <property type="component" value="Unassembled WGS sequence"/>
</dbReference>
<dbReference type="EMBL" id="BPLQ01010141">
    <property type="protein sequence ID" value="GIY48644.1"/>
    <property type="molecule type" value="Genomic_DNA"/>
</dbReference>
<comment type="caution">
    <text evidence="2">The sequence shown here is derived from an EMBL/GenBank/DDBJ whole genome shotgun (WGS) entry which is preliminary data.</text>
</comment>
<sequence length="204" mass="22636">MSEIEIEGLLSDLALCVAIGESCERHGVKCPVYNVVESNENYEVREYPSLVWVSASGDGKSKSDVSRKLIKKIYNYLAGANDRAESLDMMVPVRTKKVVHEGYNTYTLAIGVSANQSSDSPPKPADSSITVAREPPTTYIVKSFDGYVRQDSIWDAHAETLRASLLKGCRRPLLLLHLRVRQSVARRRQTQRSLVGESVKIPPS</sequence>
<name>A0AAV4TS52_9ARAC</name>
<dbReference type="SUPFAM" id="SSF55136">
    <property type="entry name" value="Probable bacterial effector-binding domain"/>
    <property type="match status" value="1"/>
</dbReference>
<dbReference type="InterPro" id="IPR011256">
    <property type="entry name" value="Reg_factor_effector_dom_sf"/>
</dbReference>
<keyword evidence="3" id="KW-1185">Reference proteome</keyword>
<comment type="similarity">
    <text evidence="1">Belongs to the HEBP family.</text>
</comment>
<dbReference type="Pfam" id="PF04832">
    <property type="entry name" value="SOUL"/>
    <property type="match status" value="1"/>
</dbReference>
<dbReference type="AlphaFoldDB" id="A0AAV4TS52"/>